<name>A0A0P0GNJ5_9BACE</name>
<accession>A0A0P0GNJ5</accession>
<dbReference type="PATRIC" id="fig|246787.4.peg.2525"/>
<gene>
    <name evidence="1" type="ORF">BcellWH2_02454</name>
</gene>
<dbReference type="KEGG" id="bcel:BcellWH2_02454"/>
<dbReference type="AlphaFoldDB" id="A0A0P0GNJ5"/>
<evidence type="ECO:0008006" key="3">
    <source>
        <dbReference type="Google" id="ProtNLM"/>
    </source>
</evidence>
<reference evidence="1 2" key="1">
    <citation type="journal article" date="2015" name="Science">
        <title>Genetic determinants of in vivo fitness and diet responsiveness in multiple human gut Bacteroides.</title>
        <authorList>
            <person name="Wu M."/>
            <person name="McNulty N.P."/>
            <person name="Rodionov D.A."/>
            <person name="Khoroshkin M.S."/>
            <person name="Griffin N.W."/>
            <person name="Cheng J."/>
            <person name="Latreille P."/>
            <person name="Kerstetter R.A."/>
            <person name="Terrapon N."/>
            <person name="Henrissat B."/>
            <person name="Osterman A.L."/>
            <person name="Gordon J.I."/>
        </authorList>
    </citation>
    <scope>NUCLEOTIDE SEQUENCE [LARGE SCALE GENOMIC DNA]</scope>
    <source>
        <strain evidence="1 2">WH2</strain>
    </source>
</reference>
<proteinExistence type="predicted"/>
<dbReference type="InterPro" id="IPR012547">
    <property type="entry name" value="PDDEXK_9"/>
</dbReference>
<evidence type="ECO:0000313" key="1">
    <source>
        <dbReference type="EMBL" id="ALJ59693.1"/>
    </source>
</evidence>
<protein>
    <recommendedName>
        <fullName evidence="3">AAA family ATPase</fullName>
    </recommendedName>
</protein>
<organism evidence="1 2">
    <name type="scientific">Bacteroides cellulosilyticus</name>
    <dbReference type="NCBI Taxonomy" id="246787"/>
    <lineage>
        <taxon>Bacteria</taxon>
        <taxon>Pseudomonadati</taxon>
        <taxon>Bacteroidota</taxon>
        <taxon>Bacteroidia</taxon>
        <taxon>Bacteroidales</taxon>
        <taxon>Bacteroidaceae</taxon>
        <taxon>Bacteroides</taxon>
    </lineage>
</organism>
<dbReference type="Proteomes" id="UP000061809">
    <property type="component" value="Chromosome"/>
</dbReference>
<evidence type="ECO:0000313" key="2">
    <source>
        <dbReference type="Proteomes" id="UP000061809"/>
    </source>
</evidence>
<dbReference type="EMBL" id="CP012801">
    <property type="protein sequence ID" value="ALJ59693.1"/>
    <property type="molecule type" value="Genomic_DNA"/>
</dbReference>
<sequence>MAAQNHFYRPISEQDTQAGYVDIFLCPLLEIYSDMKHSYIVELKYAKYKDSESHVEELRQEAITQANRYANTETVRNAIGTTMLHKIVVVYKGMDIPVCEEV</sequence>
<dbReference type="Pfam" id="PF08011">
    <property type="entry name" value="PDDEXK_9"/>
    <property type="match status" value="1"/>
</dbReference>